<dbReference type="SUPFAM" id="SSF52540">
    <property type="entry name" value="P-loop containing nucleoside triphosphate hydrolases"/>
    <property type="match status" value="1"/>
</dbReference>
<dbReference type="GO" id="GO:0005524">
    <property type="term" value="F:ATP binding"/>
    <property type="evidence" value="ECO:0007669"/>
    <property type="project" value="UniProtKB-KW"/>
</dbReference>
<evidence type="ECO:0000256" key="6">
    <source>
        <dbReference type="ARBA" id="ARBA00022840"/>
    </source>
</evidence>
<dbReference type="eggNOG" id="KOG0619">
    <property type="taxonomic scope" value="Eukaryota"/>
</dbReference>
<dbReference type="EMBL" id="FN649760">
    <property type="protein sequence ID" value="CBN76032.1"/>
    <property type="molecule type" value="Genomic_DNA"/>
</dbReference>
<dbReference type="Gene3D" id="3.40.50.300">
    <property type="entry name" value="P-loop containing nucleotide triphosphate hydrolases"/>
    <property type="match status" value="1"/>
</dbReference>
<protein>
    <submittedName>
        <fullName evidence="7">LRR-GTPase of the ROCO family</fullName>
    </submittedName>
</protein>
<dbReference type="InParanoid" id="D8LK68"/>
<evidence type="ECO:0000256" key="1">
    <source>
        <dbReference type="ARBA" id="ARBA00004167"/>
    </source>
</evidence>
<name>D8LK68_ECTSI</name>
<dbReference type="Proteomes" id="UP000002630">
    <property type="component" value="Unassembled WGS sequence"/>
</dbReference>
<keyword evidence="6" id="KW-0067">ATP-binding</keyword>
<dbReference type="Pfam" id="PF08477">
    <property type="entry name" value="Roc"/>
    <property type="match status" value="1"/>
</dbReference>
<dbReference type="SUPFAM" id="SSF52058">
    <property type="entry name" value="L domain-like"/>
    <property type="match status" value="1"/>
</dbReference>
<dbReference type="InterPro" id="IPR051716">
    <property type="entry name" value="Plant_RL_S/T_kinase"/>
</dbReference>
<evidence type="ECO:0000256" key="3">
    <source>
        <dbReference type="ARBA" id="ARBA00022729"/>
    </source>
</evidence>
<accession>D8LK68</accession>
<dbReference type="Pfam" id="PF00560">
    <property type="entry name" value="LRR_1"/>
    <property type="match status" value="2"/>
</dbReference>
<proteinExistence type="predicted"/>
<comment type="subcellular location">
    <subcellularLocation>
        <location evidence="1">Membrane</location>
        <topology evidence="1">Single-pass membrane protein</topology>
    </subcellularLocation>
</comment>
<dbReference type="OrthoDB" id="5959891at2759"/>
<evidence type="ECO:0000256" key="4">
    <source>
        <dbReference type="ARBA" id="ARBA00022737"/>
    </source>
</evidence>
<dbReference type="Gene3D" id="3.80.10.10">
    <property type="entry name" value="Ribonuclease Inhibitor"/>
    <property type="match status" value="2"/>
</dbReference>
<keyword evidence="4" id="KW-0677">Repeat</keyword>
<dbReference type="SMART" id="SM00369">
    <property type="entry name" value="LRR_TYP"/>
    <property type="match status" value="3"/>
</dbReference>
<dbReference type="GO" id="GO:0016020">
    <property type="term" value="C:membrane"/>
    <property type="evidence" value="ECO:0007669"/>
    <property type="project" value="UniProtKB-SubCell"/>
</dbReference>
<evidence type="ECO:0000256" key="5">
    <source>
        <dbReference type="ARBA" id="ARBA00022741"/>
    </source>
</evidence>
<dbReference type="InterPro" id="IPR027417">
    <property type="entry name" value="P-loop_NTPase"/>
</dbReference>
<dbReference type="PANTHER" id="PTHR48053:SF71">
    <property type="entry name" value="LEUCINE RICH REPEAT FAMILY PROTEIN, EXPRESSED"/>
    <property type="match status" value="1"/>
</dbReference>
<dbReference type="InterPro" id="IPR001611">
    <property type="entry name" value="Leu-rich_rpt"/>
</dbReference>
<dbReference type="InterPro" id="IPR003591">
    <property type="entry name" value="Leu-rich_rpt_typical-subtyp"/>
</dbReference>
<keyword evidence="8" id="KW-1185">Reference proteome</keyword>
<evidence type="ECO:0000313" key="7">
    <source>
        <dbReference type="EMBL" id="CBN76032.1"/>
    </source>
</evidence>
<evidence type="ECO:0000313" key="8">
    <source>
        <dbReference type="Proteomes" id="UP000002630"/>
    </source>
</evidence>
<reference evidence="7 8" key="1">
    <citation type="journal article" date="2010" name="Nature">
        <title>The Ectocarpus genome and the independent evolution of multicellularity in brown algae.</title>
        <authorList>
            <person name="Cock J.M."/>
            <person name="Sterck L."/>
            <person name="Rouze P."/>
            <person name="Scornet D."/>
            <person name="Allen A.E."/>
            <person name="Amoutzias G."/>
            <person name="Anthouard V."/>
            <person name="Artiguenave F."/>
            <person name="Aury J.M."/>
            <person name="Badger J.H."/>
            <person name="Beszteri B."/>
            <person name="Billiau K."/>
            <person name="Bonnet E."/>
            <person name="Bothwell J.H."/>
            <person name="Bowler C."/>
            <person name="Boyen C."/>
            <person name="Brownlee C."/>
            <person name="Carrano C.J."/>
            <person name="Charrier B."/>
            <person name="Cho G.Y."/>
            <person name="Coelho S.M."/>
            <person name="Collen J."/>
            <person name="Corre E."/>
            <person name="Da Silva C."/>
            <person name="Delage L."/>
            <person name="Delaroque N."/>
            <person name="Dittami S.M."/>
            <person name="Doulbeau S."/>
            <person name="Elias M."/>
            <person name="Farnham G."/>
            <person name="Gachon C.M."/>
            <person name="Gschloessl B."/>
            <person name="Heesch S."/>
            <person name="Jabbari K."/>
            <person name="Jubin C."/>
            <person name="Kawai H."/>
            <person name="Kimura K."/>
            <person name="Kloareg B."/>
            <person name="Kupper F.C."/>
            <person name="Lang D."/>
            <person name="Le Bail A."/>
            <person name="Leblanc C."/>
            <person name="Lerouge P."/>
            <person name="Lohr M."/>
            <person name="Lopez P.J."/>
            <person name="Martens C."/>
            <person name="Maumus F."/>
            <person name="Michel G."/>
            <person name="Miranda-Saavedra D."/>
            <person name="Morales J."/>
            <person name="Moreau H."/>
            <person name="Motomura T."/>
            <person name="Nagasato C."/>
            <person name="Napoli C.A."/>
            <person name="Nelson D.R."/>
            <person name="Nyvall-Collen P."/>
            <person name="Peters A.F."/>
            <person name="Pommier C."/>
            <person name="Potin P."/>
            <person name="Poulain J."/>
            <person name="Quesneville H."/>
            <person name="Read B."/>
            <person name="Rensing S.A."/>
            <person name="Ritter A."/>
            <person name="Rousvoal S."/>
            <person name="Samanta M."/>
            <person name="Samson G."/>
            <person name="Schroeder D.C."/>
            <person name="Segurens B."/>
            <person name="Strittmatter M."/>
            <person name="Tonon T."/>
            <person name="Tregear J.W."/>
            <person name="Valentin K."/>
            <person name="von Dassow P."/>
            <person name="Yamagishi T."/>
            <person name="Van de Peer Y."/>
            <person name="Wincker P."/>
        </authorList>
    </citation>
    <scope>NUCLEOTIDE SEQUENCE [LARGE SCALE GENOMIC DNA]</scope>
    <source>
        <strain evidence="8">Ec32 / CCAP1310/4</strain>
    </source>
</reference>
<dbReference type="InterPro" id="IPR032675">
    <property type="entry name" value="LRR_dom_sf"/>
</dbReference>
<keyword evidence="2" id="KW-0433">Leucine-rich repeat</keyword>
<dbReference type="PANTHER" id="PTHR48053">
    <property type="entry name" value="LEUCINE RICH REPEAT FAMILY PROTEIN, EXPRESSED"/>
    <property type="match status" value="1"/>
</dbReference>
<keyword evidence="3" id="KW-0732">Signal</keyword>
<gene>
    <name evidence="7" type="ORF">Esi_0281_0023</name>
</gene>
<evidence type="ECO:0000256" key="2">
    <source>
        <dbReference type="ARBA" id="ARBA00022614"/>
    </source>
</evidence>
<keyword evidence="5" id="KW-0547">Nucleotide-binding</keyword>
<sequence>MASTDRDVLLVLHRSTGGASWTNNANWDTDAPIGDWHGVKVKDDGHVVKLDLASNNLRGDIPAILGKLKLLKTLILSDNTLTAKPGGAQPQLLWSALETRTSKGSIPPELGEMESLEVLDLGSNELSGHIPDRLGQLGVSIRTNVEENFTDAGNRSGHQTFVPDLYAEGIGSDPEDERDHWSSEPLEPLHELRYVSFLWRDQGWGNRKGTLFLSLDPGSTDQQCSTQEPKEHRQLMPDPAEHKWTHEVMEIDPKDPLRRLACAGDRYRLSFIAGGGGGHILQARRFTLHFSVAGGSCGDELYSRVLWKIDLSNNQLTGNIPQDLSNLRDLGVLRLGSNGLSGTVPSALVRLERLFDVDLTNNELSVLPMDLTAKWALAVQDDNRKVGVSVNGNPWVRPPRAFLARGLVSAGRWWDGIARFGEGTSSKLKMVLVGLAEAGKTTIVRHFTGGDPADKRTIGVELSEWKPNKNLPLAVSLWDFSGQSDYHASHQIFLTEGALFLLVVDLFELGRDEKSAGIPDPRGAIYRWLVILHERVPGAVVALVGTHGDKFFPRPPPSSESAGDEDRENRIDVLNTLLKILAGLLRQERAKLGGQLSADKHLGNLLQLVRTQVEPRLSADDLGNLVELLRTQLEDHVWADEGLDDLMRLVQTTLVGQHSDEKSKFEDLVQLAQTRLEGQLSADDLCDVLQWVQTRNQLEGRLSAEGLGDLVQLVRTNLQGQLSAEDLGNLVQRVRVQLERQLSAGGLAYGLVELVHSNMVGQLSADDLDDVLQWLRAQLEGHLSAEGLGDVVQLVRTELEGHLSLEGLENLAVRVRINLEGQLSAGGLADGLMELFASKMVIQLPADDLGDVLQWLRARLEGHLSGEGLGDVLQLVRTELEGQLSAECLRDLVQLVRTNLEGHLSAEDRADSLVELVRSKLVIQLSADDLDDVLQWLRARLEGHLSAEGLGDLVQLVRTELEGRLSPEGIGNLVLLVRTKLEGHLSDADRADGLEELVHSKMEFQLSADDLDNALQWLRARLEGHLSGEGLGDVVQLVRTELEGQLSAAGLGDLVQRVRTCLEGQLSAGDLADVLVELVHSKLVGQLSVDDLDDVLRWLRARLEGHLSGEGLGDIVQLVQTELEGQLSAEGIGNLAQQVRKNLEGHLSDVDLAGGLVELVHSKLVGQLAADDLDDVLQWLRARLEGHLSAEGLGDLVQLVRTKLEGQLSAEGLGDLVQLVRTNLEGQLSGTDLADGLLQLVHSKLVCQLSVEGLHYMVQFVRTKLEDQRRAEDLDDLVRLVRTRLQGQLSAEDLDNLLQLLRTQLEGQILGDEELDKLLQLERKTLVGQFSAEDINKLEQLVRTRLQLSGDEEPDHLLELVRTTLEDQVVSAEDLDDLVQLMRIYLQDQLPAEDLNDLVQVLRTEMEGRIPGPRYAEEIKNGQRQLYKAEKRFRTLVRQYQEDKAKELKLSCGNASAEKDDSFQRGSTHPLILHPRVFCASLGLDNRIGRLSDWIIGVAPEKISFSFPAVATILPAAWVDAIAAVEALHKEKGTPYVLWGDAVRAFQRYFQEKHKEEGKEERNKPLSDEDAATNLKEAMKHREAEGGVILSLRDESSPAQSDMIHVDPRWLIELVRRVTDHNLVDKKKQNKILQELLEYDRTRPDTLSGYKNLCETHACFIRQGRLNRDYLRFLWVHRKLEVEGDYAGAQLDKDAFDSMVDTMIKYLFIYPSHGECSNAEDCHIVPARLPEHGNDNILEESIGLGEVVVGKTAWFLRSHAPTGIIGRFLAFTSSRFEASGKCWQHGAHIQWKKDSNEHDVLLCETTIEKDIIPGQSTFPAIAICVKGKTAEAKGVLREVGEQLLSLLQDNIHGYPGLRLPIFEELNITQSDQFQVHFERYLATQLAKILEDTRRESVRMFRAAFPSYGDPVELPYPRLVLLKPVETTSIQETQAEESVNGAIQLRRTWDRWIDLCRSGGSCDFVLVFLCERDFSEIPCGPQGKGFRVHNPGSLFNTLKPLLQGALWLVKIAVGTVASVDLPLHDVLEAFLHATAAEVLEAAPSQFSPSATLDEGQQEGFKELHGPAYKALCDFMTKEEFGPEEARCESCLPWYRPRVHEPIPSEFDWRSHMEMIKNGIGYSWVRKSSEQ</sequence>
<organism evidence="7 8">
    <name type="scientific">Ectocarpus siliculosus</name>
    <name type="common">Brown alga</name>
    <name type="synonym">Conferva siliculosa</name>
    <dbReference type="NCBI Taxonomy" id="2880"/>
    <lineage>
        <taxon>Eukaryota</taxon>
        <taxon>Sar</taxon>
        <taxon>Stramenopiles</taxon>
        <taxon>Ochrophyta</taxon>
        <taxon>PX clade</taxon>
        <taxon>Phaeophyceae</taxon>
        <taxon>Ectocarpales</taxon>
        <taxon>Ectocarpaceae</taxon>
        <taxon>Ectocarpus</taxon>
    </lineage>
</organism>